<evidence type="ECO:0000313" key="3">
    <source>
        <dbReference type="Proteomes" id="UP000190774"/>
    </source>
</evidence>
<evidence type="ECO:0000313" key="2">
    <source>
        <dbReference type="EMBL" id="SKB08857.1"/>
    </source>
</evidence>
<gene>
    <name evidence="2" type="ORF">SAMN02745166_05045</name>
</gene>
<proteinExistence type="predicted"/>
<dbReference type="EMBL" id="FUYE01000030">
    <property type="protein sequence ID" value="SKB08857.1"/>
    <property type="molecule type" value="Genomic_DNA"/>
</dbReference>
<protein>
    <submittedName>
        <fullName evidence="2">Uncharacterized protein</fullName>
    </submittedName>
</protein>
<organism evidence="2 3">
    <name type="scientific">Prosthecobacter debontii</name>
    <dbReference type="NCBI Taxonomy" id="48467"/>
    <lineage>
        <taxon>Bacteria</taxon>
        <taxon>Pseudomonadati</taxon>
        <taxon>Verrucomicrobiota</taxon>
        <taxon>Verrucomicrobiia</taxon>
        <taxon>Verrucomicrobiales</taxon>
        <taxon>Verrucomicrobiaceae</taxon>
        <taxon>Prosthecobacter</taxon>
    </lineage>
</organism>
<sequence>MKRNGKYRGESKPSGRYHGNAREDQAQQMGDGPFWFHGGLIFLGERLGSGDGERKTLLTRQIAFEPLPASVSFGPPFLCRSVVRG</sequence>
<name>A0A1T4Z462_9BACT</name>
<accession>A0A1T4Z462</accession>
<evidence type="ECO:0000256" key="1">
    <source>
        <dbReference type="SAM" id="MobiDB-lite"/>
    </source>
</evidence>
<reference evidence="3" key="1">
    <citation type="submission" date="2017-02" db="EMBL/GenBank/DDBJ databases">
        <authorList>
            <person name="Varghese N."/>
            <person name="Submissions S."/>
        </authorList>
    </citation>
    <scope>NUCLEOTIDE SEQUENCE [LARGE SCALE GENOMIC DNA]</scope>
    <source>
        <strain evidence="3">ATCC 700200</strain>
    </source>
</reference>
<keyword evidence="3" id="KW-1185">Reference proteome</keyword>
<feature type="region of interest" description="Disordered" evidence="1">
    <location>
        <begin position="1"/>
        <end position="31"/>
    </location>
</feature>
<dbReference type="AlphaFoldDB" id="A0A1T4Z462"/>
<dbReference type="Proteomes" id="UP000190774">
    <property type="component" value="Unassembled WGS sequence"/>
</dbReference>